<accession>A0A220MIK9</accession>
<dbReference type="Proteomes" id="UP000197781">
    <property type="component" value="Chromosome"/>
</dbReference>
<name>A0A220MIK9_9BACL</name>
<evidence type="ECO:0000313" key="4">
    <source>
        <dbReference type="Proteomes" id="UP000197781"/>
    </source>
</evidence>
<gene>
    <name evidence="3" type="ORF">BP422_14600</name>
</gene>
<dbReference type="CDD" id="cd06850">
    <property type="entry name" value="biotinyl_domain"/>
    <property type="match status" value="1"/>
</dbReference>
<sequence length="72" mass="7653">MKQVAANMAGTVINVLVQPGDEINEGQDVLVLESMKMEVPVQAQASGKVVEVKANIGDFVNDGDIIVVLEED</sequence>
<dbReference type="Gene3D" id="2.40.50.100">
    <property type="match status" value="1"/>
</dbReference>
<dbReference type="KEGG" id="bfm:BP422_14600"/>
<dbReference type="InterPro" id="IPR011053">
    <property type="entry name" value="Single_hybrid_motif"/>
</dbReference>
<dbReference type="PANTHER" id="PTHR18866:SF128">
    <property type="entry name" value="UREA AMIDOLYASE"/>
    <property type="match status" value="1"/>
</dbReference>
<evidence type="ECO:0000259" key="2">
    <source>
        <dbReference type="PROSITE" id="PS50968"/>
    </source>
</evidence>
<organism evidence="3 4">
    <name type="scientific">Brevibacillus formosus</name>
    <dbReference type="NCBI Taxonomy" id="54913"/>
    <lineage>
        <taxon>Bacteria</taxon>
        <taxon>Bacillati</taxon>
        <taxon>Bacillota</taxon>
        <taxon>Bacilli</taxon>
        <taxon>Bacillales</taxon>
        <taxon>Paenibacillaceae</taxon>
        <taxon>Brevibacillus</taxon>
    </lineage>
</organism>
<dbReference type="PROSITE" id="PS50968">
    <property type="entry name" value="BIOTINYL_LIPOYL"/>
    <property type="match status" value="1"/>
</dbReference>
<dbReference type="InterPro" id="IPR050856">
    <property type="entry name" value="Biotin_carboxylase_complex"/>
</dbReference>
<dbReference type="SUPFAM" id="SSF51230">
    <property type="entry name" value="Single hybrid motif"/>
    <property type="match status" value="1"/>
</dbReference>
<dbReference type="InterPro" id="IPR000089">
    <property type="entry name" value="Biotin_lipoyl"/>
</dbReference>
<dbReference type="Pfam" id="PF00364">
    <property type="entry name" value="Biotin_lipoyl"/>
    <property type="match status" value="1"/>
</dbReference>
<dbReference type="AlphaFoldDB" id="A0A220MIK9"/>
<dbReference type="RefSeq" id="WP_088908409.1">
    <property type="nucleotide sequence ID" value="NZ_CP018145.1"/>
</dbReference>
<proteinExistence type="predicted"/>
<dbReference type="FunFam" id="2.40.50.100:FF:000003">
    <property type="entry name" value="Acetyl-CoA carboxylase biotin carboxyl carrier protein"/>
    <property type="match status" value="1"/>
</dbReference>
<feature type="domain" description="Lipoyl-binding" evidence="2">
    <location>
        <begin position="1"/>
        <end position="70"/>
    </location>
</feature>
<dbReference type="EMBL" id="CP018145">
    <property type="protein sequence ID" value="ASJ54692.1"/>
    <property type="molecule type" value="Genomic_DNA"/>
</dbReference>
<reference evidence="3 4" key="1">
    <citation type="submission" date="2016-11" db="EMBL/GenBank/DDBJ databases">
        <authorList>
            <person name="Jaros S."/>
            <person name="Januszkiewicz K."/>
            <person name="Wedrychowicz H."/>
        </authorList>
    </citation>
    <scope>NUCLEOTIDE SEQUENCE [LARGE SCALE GENOMIC DNA]</scope>
    <source>
        <strain evidence="3 4">NF2</strain>
    </source>
</reference>
<dbReference type="PANTHER" id="PTHR18866">
    <property type="entry name" value="CARBOXYLASE:PYRUVATE/ACETYL-COA/PROPIONYL-COA CARBOXYLASE"/>
    <property type="match status" value="1"/>
</dbReference>
<protein>
    <submittedName>
        <fullName evidence="3">Acetyl-CoA carboxylase biotin carboxyl carrier protein subunit</fullName>
    </submittedName>
</protein>
<evidence type="ECO:0000256" key="1">
    <source>
        <dbReference type="ARBA" id="ARBA00023267"/>
    </source>
</evidence>
<evidence type="ECO:0000313" key="3">
    <source>
        <dbReference type="EMBL" id="ASJ54692.1"/>
    </source>
</evidence>
<keyword evidence="1" id="KW-0092">Biotin</keyword>